<dbReference type="EMBL" id="CH474105">
    <property type="protein sequence ID" value="EDL83761.1"/>
    <property type="molecule type" value="Genomic_DNA"/>
</dbReference>
<proteinExistence type="predicted"/>
<sequence>MIGVLLTFTSKEGGVTAQHRIPQSVSSLSNSNKSPLKLAPRMALF</sequence>
<protein>
    <submittedName>
        <fullName evidence="1">RCG37649</fullName>
    </submittedName>
</protein>
<accession>A6KSM8</accession>
<dbReference type="AlphaFoldDB" id="A6KSM8"/>
<evidence type="ECO:0000313" key="1">
    <source>
        <dbReference type="EMBL" id="EDL83761.1"/>
    </source>
</evidence>
<dbReference type="Proteomes" id="UP000234681">
    <property type="component" value="Chromosome 1"/>
</dbReference>
<organism evidence="1 2">
    <name type="scientific">Rattus norvegicus</name>
    <name type="common">Rat</name>
    <dbReference type="NCBI Taxonomy" id="10116"/>
    <lineage>
        <taxon>Eukaryota</taxon>
        <taxon>Metazoa</taxon>
        <taxon>Chordata</taxon>
        <taxon>Craniata</taxon>
        <taxon>Vertebrata</taxon>
        <taxon>Euteleostomi</taxon>
        <taxon>Mammalia</taxon>
        <taxon>Eutheria</taxon>
        <taxon>Euarchontoglires</taxon>
        <taxon>Glires</taxon>
        <taxon>Rodentia</taxon>
        <taxon>Myomorpha</taxon>
        <taxon>Muroidea</taxon>
        <taxon>Muridae</taxon>
        <taxon>Murinae</taxon>
        <taxon>Rattus</taxon>
    </lineage>
</organism>
<gene>
    <name evidence="1" type="ORF">rCG_37649</name>
</gene>
<reference evidence="2" key="1">
    <citation type="submission" date="2005-09" db="EMBL/GenBank/DDBJ databases">
        <authorList>
            <person name="Mural R.J."/>
            <person name="Li P.W."/>
            <person name="Adams M.D."/>
            <person name="Amanatides P.G."/>
            <person name="Baden-Tillson H."/>
            <person name="Barnstead M."/>
            <person name="Chin S.H."/>
            <person name="Dew I."/>
            <person name="Evans C.A."/>
            <person name="Ferriera S."/>
            <person name="Flanigan M."/>
            <person name="Fosler C."/>
            <person name="Glodek A."/>
            <person name="Gu Z."/>
            <person name="Holt R.A."/>
            <person name="Jennings D."/>
            <person name="Kraft C.L."/>
            <person name="Lu F."/>
            <person name="Nguyen T."/>
            <person name="Nusskern D.R."/>
            <person name="Pfannkoch C.M."/>
            <person name="Sitter C."/>
            <person name="Sutton G.G."/>
            <person name="Venter J.C."/>
            <person name="Wang Z."/>
            <person name="Woodage T."/>
            <person name="Zheng X.H."/>
            <person name="Zhong F."/>
        </authorList>
    </citation>
    <scope>NUCLEOTIDE SEQUENCE [LARGE SCALE GENOMIC DNA]</scope>
    <source>
        <strain>BN</strain>
        <strain evidence="2">Sprague-Dawley</strain>
    </source>
</reference>
<evidence type="ECO:0000313" key="2">
    <source>
        <dbReference type="Proteomes" id="UP000234681"/>
    </source>
</evidence>
<name>A6KSM8_RAT</name>